<dbReference type="InterPro" id="IPR012406">
    <property type="entry name" value="UreE"/>
</dbReference>
<keyword evidence="3 5" id="KW-0533">Nickel</keyword>
<evidence type="ECO:0000256" key="1">
    <source>
        <dbReference type="ARBA" id="ARBA00004496"/>
    </source>
</evidence>
<comment type="caution">
    <text evidence="8">The sequence shown here is derived from an EMBL/GenBank/DDBJ whole genome shotgun (WGS) entry which is preliminary data.</text>
</comment>
<dbReference type="eggNOG" id="COG2371">
    <property type="taxonomic scope" value="Bacteria"/>
</dbReference>
<dbReference type="Proteomes" id="UP000019205">
    <property type="component" value="Chromosome"/>
</dbReference>
<dbReference type="GO" id="GO:0019627">
    <property type="term" value="P:urea metabolic process"/>
    <property type="evidence" value="ECO:0007669"/>
    <property type="project" value="InterPro"/>
</dbReference>
<dbReference type="OrthoDB" id="5421304at2"/>
<dbReference type="InterPro" id="IPR004029">
    <property type="entry name" value="UreE_N"/>
</dbReference>
<dbReference type="InterPro" id="IPR007864">
    <property type="entry name" value="UreE_C_dom"/>
</dbReference>
<dbReference type="NCBIfam" id="NF009751">
    <property type="entry name" value="PRK13261.1-1"/>
    <property type="match status" value="1"/>
</dbReference>
<dbReference type="GO" id="GO:0005737">
    <property type="term" value="C:cytoplasm"/>
    <property type="evidence" value="ECO:0007669"/>
    <property type="project" value="UniProtKB-SubCell"/>
</dbReference>
<dbReference type="InterPro" id="IPR036118">
    <property type="entry name" value="UreE_N_sf"/>
</dbReference>
<dbReference type="HOGENOM" id="CLU_093757_2_0_6"/>
<dbReference type="GO" id="GO:0051082">
    <property type="term" value="F:unfolded protein binding"/>
    <property type="evidence" value="ECO:0007669"/>
    <property type="project" value="UniProtKB-UniRule"/>
</dbReference>
<comment type="function">
    <text evidence="5">Involved in urease metallocenter assembly. Binds nickel. Probably functions as a nickel donor during metallocenter assembly.</text>
</comment>
<dbReference type="STRING" id="314285.KT71_15786"/>
<evidence type="ECO:0000256" key="5">
    <source>
        <dbReference type="HAMAP-Rule" id="MF_00822"/>
    </source>
</evidence>
<protein>
    <recommendedName>
        <fullName evidence="5">Urease accessory protein UreE</fullName>
    </recommendedName>
</protein>
<evidence type="ECO:0000256" key="2">
    <source>
        <dbReference type="ARBA" id="ARBA00022490"/>
    </source>
</evidence>
<evidence type="ECO:0000256" key="3">
    <source>
        <dbReference type="ARBA" id="ARBA00022596"/>
    </source>
</evidence>
<dbReference type="GO" id="GO:0065003">
    <property type="term" value="P:protein-containing complex assembly"/>
    <property type="evidence" value="ECO:0007669"/>
    <property type="project" value="InterPro"/>
</dbReference>
<dbReference type="CDD" id="cd00571">
    <property type="entry name" value="UreE"/>
    <property type="match status" value="1"/>
</dbReference>
<dbReference type="Gene3D" id="2.60.260.20">
    <property type="entry name" value="Urease metallochaperone UreE, N-terminal domain"/>
    <property type="match status" value="1"/>
</dbReference>
<dbReference type="GO" id="GO:0016151">
    <property type="term" value="F:nickel cation binding"/>
    <property type="evidence" value="ECO:0007669"/>
    <property type="project" value="UniProtKB-UniRule"/>
</dbReference>
<dbReference type="Pfam" id="PF02814">
    <property type="entry name" value="UreE_N"/>
    <property type="match status" value="1"/>
</dbReference>
<reference evidence="8 9" key="2">
    <citation type="journal article" date="2009" name="PLoS ONE">
        <title>The photosynthetic apparatus and its regulation in the aerobic gammaproteobacterium Congregibacter litoralis gen. nov., sp. nov.</title>
        <authorList>
            <person name="Spring S."/>
            <person name="Lunsdorf H."/>
            <person name="Fuchs B.M."/>
            <person name="Tindall B.J."/>
        </authorList>
    </citation>
    <scope>NUCLEOTIDE SEQUENCE [LARGE SCALE GENOMIC DNA]</scope>
    <source>
        <strain evidence="8">KT71</strain>
    </source>
</reference>
<dbReference type="Pfam" id="PF05194">
    <property type="entry name" value="UreE_C"/>
    <property type="match status" value="1"/>
</dbReference>
<evidence type="ECO:0000256" key="6">
    <source>
        <dbReference type="SAM" id="MobiDB-lite"/>
    </source>
</evidence>
<evidence type="ECO:0000313" key="8">
    <source>
        <dbReference type="EMBL" id="EAQ99145.2"/>
    </source>
</evidence>
<dbReference type="GO" id="GO:0006457">
    <property type="term" value="P:protein folding"/>
    <property type="evidence" value="ECO:0007669"/>
    <property type="project" value="InterPro"/>
</dbReference>
<keyword evidence="9" id="KW-1185">Reference proteome</keyword>
<gene>
    <name evidence="5" type="primary">ureE</name>
    <name evidence="8" type="ORF">KT71_15786</name>
</gene>
<proteinExistence type="inferred from homology"/>
<dbReference type="PIRSF" id="PIRSF036402">
    <property type="entry name" value="Ureas_acces_UreE"/>
    <property type="match status" value="1"/>
</dbReference>
<dbReference type="SMART" id="SM00988">
    <property type="entry name" value="UreE_N"/>
    <property type="match status" value="1"/>
</dbReference>
<evidence type="ECO:0000256" key="4">
    <source>
        <dbReference type="ARBA" id="ARBA00023186"/>
    </source>
</evidence>
<dbReference type="EMBL" id="AAOA02000001">
    <property type="protein sequence ID" value="EAQ99145.2"/>
    <property type="molecule type" value="Genomic_DNA"/>
</dbReference>
<name>A4A372_9GAMM</name>
<feature type="domain" description="UreE urease accessory N-terminal" evidence="7">
    <location>
        <begin position="1"/>
        <end position="65"/>
    </location>
</feature>
<dbReference type="AlphaFoldDB" id="A4A372"/>
<sequence>MLEAYHHATAFDGTWQDEVHLVFSEREKSRYRTTTERGQELGWFLPRGIVLGDGDALVCNNEEIILIRAARESLTEAYTDDELLLLRAAYHLGNRHVSLQILPGALRFPRDHVLEDMLQGLGLDVRAVDDAFTPESGAYAGVTHTHEGDHGHAHNHSHR</sequence>
<comment type="subcellular location">
    <subcellularLocation>
        <location evidence="1 5">Cytoplasm</location>
    </subcellularLocation>
</comment>
<organism evidence="8 9">
    <name type="scientific">Congregibacter litoralis KT71</name>
    <dbReference type="NCBI Taxonomy" id="314285"/>
    <lineage>
        <taxon>Bacteria</taxon>
        <taxon>Pseudomonadati</taxon>
        <taxon>Pseudomonadota</taxon>
        <taxon>Gammaproteobacteria</taxon>
        <taxon>Cellvibrionales</taxon>
        <taxon>Halieaceae</taxon>
        <taxon>Congregibacter</taxon>
    </lineage>
</organism>
<evidence type="ECO:0000259" key="7">
    <source>
        <dbReference type="SMART" id="SM00988"/>
    </source>
</evidence>
<dbReference type="SUPFAM" id="SSF69737">
    <property type="entry name" value="Urease metallochaperone UreE, C-terminal domain"/>
    <property type="match status" value="1"/>
</dbReference>
<accession>A4A372</accession>
<reference evidence="8 9" key="1">
    <citation type="journal article" date="2007" name="Proc. Natl. Acad. Sci. U.S.A.">
        <title>Characterization of a marine gammaproteobacterium capable of aerobic anoxygenic photosynthesis.</title>
        <authorList>
            <person name="Fuchs B.M."/>
            <person name="Spring S."/>
            <person name="Teeling H."/>
            <person name="Quast C."/>
            <person name="Wulf J."/>
            <person name="Schattenhofer M."/>
            <person name="Yan S."/>
            <person name="Ferriera S."/>
            <person name="Johnson J."/>
            <person name="Glockner F.O."/>
            <person name="Amann R."/>
        </authorList>
    </citation>
    <scope>NUCLEOTIDE SEQUENCE [LARGE SCALE GENOMIC DNA]</scope>
    <source>
        <strain evidence="8">KT71</strain>
    </source>
</reference>
<dbReference type="HAMAP" id="MF_00822">
    <property type="entry name" value="UreE"/>
    <property type="match status" value="1"/>
</dbReference>
<dbReference type="Gene3D" id="3.30.70.790">
    <property type="entry name" value="UreE, C-terminal domain"/>
    <property type="match status" value="1"/>
</dbReference>
<keyword evidence="4 5" id="KW-0143">Chaperone</keyword>
<evidence type="ECO:0000313" key="9">
    <source>
        <dbReference type="Proteomes" id="UP000019205"/>
    </source>
</evidence>
<comment type="similarity">
    <text evidence="5">Belongs to the UreE family.</text>
</comment>
<feature type="region of interest" description="Disordered" evidence="6">
    <location>
        <begin position="139"/>
        <end position="159"/>
    </location>
</feature>
<keyword evidence="2 5" id="KW-0963">Cytoplasm</keyword>
<dbReference type="SUPFAM" id="SSF69287">
    <property type="entry name" value="Urease metallochaperone UreE, N-terminal domain"/>
    <property type="match status" value="1"/>
</dbReference>